<protein>
    <submittedName>
        <fullName evidence="2">Uncharacterized protein</fullName>
    </submittedName>
</protein>
<dbReference type="Gramene" id="KOM43197">
    <property type="protein sequence ID" value="KOM43197"/>
    <property type="gene ID" value="LR48_Vigan05g080100"/>
</dbReference>
<name>A0A0L9UKU9_PHAAN</name>
<feature type="compositionally biased region" description="Basic and acidic residues" evidence="1">
    <location>
        <begin position="1"/>
        <end position="17"/>
    </location>
</feature>
<proteinExistence type="predicted"/>
<evidence type="ECO:0000256" key="1">
    <source>
        <dbReference type="SAM" id="MobiDB-lite"/>
    </source>
</evidence>
<sequence length="72" mass="7581">MTSRTDDRGSGIKDRGWSIKRVKSNGGKEVDGGVEVDRDGGLEVESNGGEEVDDGVEVDKDGGLEVETNDGN</sequence>
<feature type="compositionally biased region" description="Basic and acidic residues" evidence="1">
    <location>
        <begin position="26"/>
        <end position="41"/>
    </location>
</feature>
<dbReference type="Proteomes" id="UP000053144">
    <property type="component" value="Chromosome 5"/>
</dbReference>
<accession>A0A0L9UKU9</accession>
<dbReference type="EMBL" id="CM003375">
    <property type="protein sequence ID" value="KOM43197.1"/>
    <property type="molecule type" value="Genomic_DNA"/>
</dbReference>
<reference evidence="3" key="1">
    <citation type="journal article" date="2015" name="Proc. Natl. Acad. Sci. U.S.A.">
        <title>Genome sequencing of adzuki bean (Vigna angularis) provides insight into high starch and low fat accumulation and domestication.</title>
        <authorList>
            <person name="Yang K."/>
            <person name="Tian Z."/>
            <person name="Chen C."/>
            <person name="Luo L."/>
            <person name="Zhao B."/>
            <person name="Wang Z."/>
            <person name="Yu L."/>
            <person name="Li Y."/>
            <person name="Sun Y."/>
            <person name="Li W."/>
            <person name="Chen Y."/>
            <person name="Li Y."/>
            <person name="Zhang Y."/>
            <person name="Ai D."/>
            <person name="Zhao J."/>
            <person name="Shang C."/>
            <person name="Ma Y."/>
            <person name="Wu B."/>
            <person name="Wang M."/>
            <person name="Gao L."/>
            <person name="Sun D."/>
            <person name="Zhang P."/>
            <person name="Guo F."/>
            <person name="Wang W."/>
            <person name="Li Y."/>
            <person name="Wang J."/>
            <person name="Varshney R.K."/>
            <person name="Wang J."/>
            <person name="Ling H.Q."/>
            <person name="Wan P."/>
        </authorList>
    </citation>
    <scope>NUCLEOTIDE SEQUENCE</scope>
    <source>
        <strain evidence="3">cv. Jingnong 6</strain>
    </source>
</reference>
<feature type="region of interest" description="Disordered" evidence="1">
    <location>
        <begin position="1"/>
        <end position="72"/>
    </location>
</feature>
<evidence type="ECO:0000313" key="3">
    <source>
        <dbReference type="Proteomes" id="UP000053144"/>
    </source>
</evidence>
<dbReference type="AlphaFoldDB" id="A0A0L9UKU9"/>
<evidence type="ECO:0000313" key="2">
    <source>
        <dbReference type="EMBL" id="KOM43197.1"/>
    </source>
</evidence>
<organism evidence="2 3">
    <name type="scientific">Phaseolus angularis</name>
    <name type="common">Azuki bean</name>
    <name type="synonym">Vigna angularis</name>
    <dbReference type="NCBI Taxonomy" id="3914"/>
    <lineage>
        <taxon>Eukaryota</taxon>
        <taxon>Viridiplantae</taxon>
        <taxon>Streptophyta</taxon>
        <taxon>Embryophyta</taxon>
        <taxon>Tracheophyta</taxon>
        <taxon>Spermatophyta</taxon>
        <taxon>Magnoliopsida</taxon>
        <taxon>eudicotyledons</taxon>
        <taxon>Gunneridae</taxon>
        <taxon>Pentapetalae</taxon>
        <taxon>rosids</taxon>
        <taxon>fabids</taxon>
        <taxon>Fabales</taxon>
        <taxon>Fabaceae</taxon>
        <taxon>Papilionoideae</taxon>
        <taxon>50 kb inversion clade</taxon>
        <taxon>NPAAA clade</taxon>
        <taxon>indigoferoid/millettioid clade</taxon>
        <taxon>Phaseoleae</taxon>
        <taxon>Vigna</taxon>
    </lineage>
</organism>
<gene>
    <name evidence="2" type="ORF">LR48_Vigan05g080100</name>
</gene>